<keyword evidence="4 6" id="KW-0378">Hydrolase</keyword>
<evidence type="ECO:0000256" key="2">
    <source>
        <dbReference type="ARBA" id="ARBA00022722"/>
    </source>
</evidence>
<keyword evidence="2 6" id="KW-0540">Nuclease</keyword>
<evidence type="ECO:0000256" key="3">
    <source>
        <dbReference type="ARBA" id="ARBA00022759"/>
    </source>
</evidence>
<dbReference type="AlphaFoldDB" id="A0A4Q9UZ62"/>
<keyword evidence="1 6" id="KW-0819">tRNA processing</keyword>
<dbReference type="Proteomes" id="UP000293036">
    <property type="component" value="Unassembled WGS sequence"/>
</dbReference>
<dbReference type="NCBIfam" id="TIGR00188">
    <property type="entry name" value="rnpA"/>
    <property type="match status" value="1"/>
</dbReference>
<gene>
    <name evidence="6 8" type="primary">rnpA</name>
    <name evidence="8" type="ORF">EZJ44_06910</name>
</gene>
<keyword evidence="5 6" id="KW-0694">RNA-binding</keyword>
<dbReference type="Gene3D" id="3.30.230.10">
    <property type="match status" value="1"/>
</dbReference>
<comment type="catalytic activity">
    <reaction evidence="6">
        <text>Endonucleolytic cleavage of RNA, removing 5'-extranucleotides from tRNA precursor.</text>
        <dbReference type="EC" id="3.1.26.5"/>
    </reaction>
</comment>
<comment type="subunit">
    <text evidence="6">Consists of a catalytic RNA component (M1 or rnpB) and a protein subunit.</text>
</comment>
<name>A0A4Q9UZ62_9ACTO</name>
<dbReference type="SUPFAM" id="SSF54211">
    <property type="entry name" value="Ribosomal protein S5 domain 2-like"/>
    <property type="match status" value="1"/>
</dbReference>
<organism evidence="8 9">
    <name type="scientific">Arcanobacterium bovis</name>
    <dbReference type="NCBI Taxonomy" id="2529275"/>
    <lineage>
        <taxon>Bacteria</taxon>
        <taxon>Bacillati</taxon>
        <taxon>Actinomycetota</taxon>
        <taxon>Actinomycetes</taxon>
        <taxon>Actinomycetales</taxon>
        <taxon>Actinomycetaceae</taxon>
        <taxon>Arcanobacterium</taxon>
    </lineage>
</organism>
<comment type="function">
    <text evidence="6">RNaseP catalyzes the removal of the 5'-leader sequence from pre-tRNA to produce the mature 5'-terminus. It can also cleave other RNA substrates such as 4.5S RNA. The protein component plays an auxiliary but essential role in vivo by binding to the 5'-leader sequence and broadening the substrate specificity of the ribozyme.</text>
</comment>
<dbReference type="GO" id="GO:0042781">
    <property type="term" value="F:3'-tRNA processing endoribonuclease activity"/>
    <property type="evidence" value="ECO:0007669"/>
    <property type="project" value="TreeGrafter"/>
</dbReference>
<sequence length="126" mass="14167">MLPAANRMRKSGEFSQVFRHGKRSGNQFLVVHTLCDGQVNEAGLDEVGFVVDKKIGFVVGKAVGNSVVRHRVTRKLRHILRNYVDDLECDALVIRALSPAAGADFHTLEKALVREFRRLNILQESR</sequence>
<dbReference type="GO" id="GO:0030677">
    <property type="term" value="C:ribonuclease P complex"/>
    <property type="evidence" value="ECO:0007669"/>
    <property type="project" value="TreeGrafter"/>
</dbReference>
<evidence type="ECO:0000256" key="7">
    <source>
        <dbReference type="NCBIfam" id="TIGR00188"/>
    </source>
</evidence>
<comment type="similarity">
    <text evidence="6">Belongs to the RnpA family.</text>
</comment>
<dbReference type="InterPro" id="IPR014721">
    <property type="entry name" value="Ribsml_uS5_D2-typ_fold_subgr"/>
</dbReference>
<dbReference type="InterPro" id="IPR020568">
    <property type="entry name" value="Ribosomal_Su5_D2-typ_SF"/>
</dbReference>
<reference evidence="8 9" key="1">
    <citation type="submission" date="2019-02" db="EMBL/GenBank/DDBJ databases">
        <title>Arcanobacterium bovis sp. nov., isolated from the milk of a cow with mastitis.</title>
        <authorList>
            <person name="Sammra O."/>
            <person name="Foster G."/>
            <person name="Hassan A."/>
            <person name="Alssahen M."/>
            <person name="Laemmler C."/>
            <person name="Borowiak M."/>
            <person name="Malorny B."/>
            <person name="Abdulmawjood A."/>
        </authorList>
    </citation>
    <scope>NUCLEOTIDE SEQUENCE [LARGE SCALE GENOMIC DNA]</scope>
    <source>
        <strain evidence="8 9">C605018/01/1</strain>
    </source>
</reference>
<protein>
    <recommendedName>
        <fullName evidence="6 7">Ribonuclease P protein component</fullName>
        <shortName evidence="6">RNase P protein</shortName>
        <shortName evidence="6">RNaseP protein</shortName>
        <ecNumber evidence="6 7">3.1.26.5</ecNumber>
    </recommendedName>
    <alternativeName>
        <fullName evidence="6">Protein C5</fullName>
    </alternativeName>
</protein>
<dbReference type="GO" id="GO:0000049">
    <property type="term" value="F:tRNA binding"/>
    <property type="evidence" value="ECO:0007669"/>
    <property type="project" value="UniProtKB-UniRule"/>
</dbReference>
<dbReference type="EC" id="3.1.26.5" evidence="6 7"/>
<dbReference type="EMBL" id="SJDT01000005">
    <property type="protein sequence ID" value="TBW21032.1"/>
    <property type="molecule type" value="Genomic_DNA"/>
</dbReference>
<keyword evidence="3 6" id="KW-0255">Endonuclease</keyword>
<dbReference type="Pfam" id="PF00825">
    <property type="entry name" value="Ribonuclease_P"/>
    <property type="match status" value="1"/>
</dbReference>
<dbReference type="GO" id="GO:0001682">
    <property type="term" value="P:tRNA 5'-leader removal"/>
    <property type="evidence" value="ECO:0007669"/>
    <property type="project" value="UniProtKB-UniRule"/>
</dbReference>
<evidence type="ECO:0000313" key="9">
    <source>
        <dbReference type="Proteomes" id="UP000293036"/>
    </source>
</evidence>
<dbReference type="RefSeq" id="WP_131281674.1">
    <property type="nucleotide sequence ID" value="NZ_JBHSLR010000002.1"/>
</dbReference>
<evidence type="ECO:0000256" key="6">
    <source>
        <dbReference type="HAMAP-Rule" id="MF_00227"/>
    </source>
</evidence>
<dbReference type="OrthoDB" id="196964at2"/>
<dbReference type="PANTHER" id="PTHR33992:SF1">
    <property type="entry name" value="RIBONUCLEASE P PROTEIN COMPONENT"/>
    <property type="match status" value="1"/>
</dbReference>
<keyword evidence="9" id="KW-1185">Reference proteome</keyword>
<accession>A0A4Q9UZ62</accession>
<evidence type="ECO:0000256" key="1">
    <source>
        <dbReference type="ARBA" id="ARBA00022694"/>
    </source>
</evidence>
<evidence type="ECO:0000313" key="8">
    <source>
        <dbReference type="EMBL" id="TBW21032.1"/>
    </source>
</evidence>
<evidence type="ECO:0000256" key="5">
    <source>
        <dbReference type="ARBA" id="ARBA00022884"/>
    </source>
</evidence>
<dbReference type="HAMAP" id="MF_00227">
    <property type="entry name" value="RNase_P"/>
    <property type="match status" value="1"/>
</dbReference>
<evidence type="ECO:0000256" key="4">
    <source>
        <dbReference type="ARBA" id="ARBA00022801"/>
    </source>
</evidence>
<dbReference type="GO" id="GO:0004526">
    <property type="term" value="F:ribonuclease P activity"/>
    <property type="evidence" value="ECO:0007669"/>
    <property type="project" value="UniProtKB-UniRule"/>
</dbReference>
<comment type="caution">
    <text evidence="8">The sequence shown here is derived from an EMBL/GenBank/DDBJ whole genome shotgun (WGS) entry which is preliminary data.</text>
</comment>
<proteinExistence type="inferred from homology"/>
<dbReference type="InterPro" id="IPR000100">
    <property type="entry name" value="RNase_P"/>
</dbReference>
<dbReference type="PANTHER" id="PTHR33992">
    <property type="entry name" value="RIBONUCLEASE P PROTEIN COMPONENT"/>
    <property type="match status" value="1"/>
</dbReference>